<dbReference type="Proteomes" id="UP000019270">
    <property type="component" value="Unassembled WGS sequence"/>
</dbReference>
<dbReference type="EMBL" id="APVL01000018">
    <property type="protein sequence ID" value="EWG09361.1"/>
    <property type="molecule type" value="Genomic_DNA"/>
</dbReference>
<dbReference type="RefSeq" id="WP_152539709.1">
    <property type="nucleotide sequence ID" value="NZ_APVL01000018.1"/>
</dbReference>
<organism evidence="1 2">
    <name type="scientific">Cytobacillus firmus DS1</name>
    <dbReference type="NCBI Taxonomy" id="1307436"/>
    <lineage>
        <taxon>Bacteria</taxon>
        <taxon>Bacillati</taxon>
        <taxon>Bacillota</taxon>
        <taxon>Bacilli</taxon>
        <taxon>Bacillales</taxon>
        <taxon>Bacillaceae</taxon>
        <taxon>Cytobacillus</taxon>
    </lineage>
</organism>
<gene>
    <name evidence="1" type="ORF">PBF_19733</name>
</gene>
<sequence>MEIERFDELINTQNRHTRLSRNYSQRKQIEGKYLIPLEYLMIDKKQFNPSRKWSFKCGNCSTKVSSQDGGNYFTINPSLNWNLEFTTETGLERACSEGCIKVIAKDFVREWVKINPSRKLFVTEDLEERLTELIKKCIGLEKKKRSQLSS</sequence>
<dbReference type="AlphaFoldDB" id="W7L1F3"/>
<reference evidence="1 2" key="2">
    <citation type="journal article" date="2016" name="Sci. Rep.">
        <title>A novel serine protease, Sep1, from Bacillus firmus DS-1 has nematicidal activity and degrades multiple intestinal-associated nematode proteins.</title>
        <authorList>
            <person name="Geng C."/>
            <person name="Nie X."/>
            <person name="Tang Z."/>
            <person name="Zhang Y."/>
            <person name="Lin J."/>
            <person name="Sun M."/>
            <person name="Peng D."/>
        </authorList>
    </citation>
    <scope>NUCLEOTIDE SEQUENCE [LARGE SCALE GENOMIC DNA]</scope>
    <source>
        <strain evidence="1 2">DS1</strain>
    </source>
</reference>
<evidence type="ECO:0000313" key="2">
    <source>
        <dbReference type="Proteomes" id="UP000019270"/>
    </source>
</evidence>
<protein>
    <submittedName>
        <fullName evidence="1">Uncharacterized protein</fullName>
    </submittedName>
</protein>
<proteinExistence type="predicted"/>
<accession>W7L1F3</accession>
<name>W7L1F3_CYTFI</name>
<comment type="caution">
    <text evidence="1">The sequence shown here is derived from an EMBL/GenBank/DDBJ whole genome shotgun (WGS) entry which is preliminary data.</text>
</comment>
<evidence type="ECO:0000313" key="1">
    <source>
        <dbReference type="EMBL" id="EWG09361.1"/>
    </source>
</evidence>
<reference evidence="2" key="1">
    <citation type="submission" date="2013-03" db="EMBL/GenBank/DDBJ databases">
        <title>Draft genome sequence of Bacillus firmus DS1.</title>
        <authorList>
            <person name="Peng D."/>
            <person name="Zhu L."/>
            <person name="Sun M."/>
        </authorList>
    </citation>
    <scope>NUCLEOTIDE SEQUENCE [LARGE SCALE GENOMIC DNA]</scope>
    <source>
        <strain evidence="2">DS1</strain>
    </source>
</reference>
<dbReference type="OrthoDB" id="2988032at2"/>
<dbReference type="eggNOG" id="ENOG5034AE6">
    <property type="taxonomic scope" value="Bacteria"/>
</dbReference>